<dbReference type="PANTHER" id="PTHR23152">
    <property type="entry name" value="2-OXOGLUTARATE DEHYDROGENASE"/>
    <property type="match status" value="1"/>
</dbReference>
<dbReference type="InterPro" id="IPR011603">
    <property type="entry name" value="2oxoglutarate_DH_E1"/>
</dbReference>
<evidence type="ECO:0000313" key="5">
    <source>
        <dbReference type="EMBL" id="GBO15037.1"/>
    </source>
</evidence>
<gene>
    <name evidence="5" type="primary">DHTKD1</name>
    <name evidence="5" type="ORF">AVEN_137985_1</name>
</gene>
<evidence type="ECO:0000256" key="4">
    <source>
        <dbReference type="ARBA" id="ARBA00023052"/>
    </source>
</evidence>
<reference evidence="5 6" key="1">
    <citation type="journal article" date="2019" name="Sci. Rep.">
        <title>Orb-weaving spider Araneus ventricosus genome elucidates the spidroin gene catalogue.</title>
        <authorList>
            <person name="Kono N."/>
            <person name="Nakamura H."/>
            <person name="Ohtoshi R."/>
            <person name="Moran D.A.P."/>
            <person name="Shinohara A."/>
            <person name="Yoshida Y."/>
            <person name="Fujiwara M."/>
            <person name="Mori M."/>
            <person name="Tomita M."/>
            <person name="Arakawa K."/>
        </authorList>
    </citation>
    <scope>NUCLEOTIDE SEQUENCE [LARGE SCALE GENOMIC DNA]</scope>
</reference>
<sequence>MMKNLKVLDARKNEGEVTKEEISEMTSNYYNILNENLKLSQTHETKLTGMQVNWKKDSTLKDAVSVWDTGISVDLLKYVGAKSVQLPDNFSIHPTLEKNFVQERLKKLVKGNQIDWATAEALAVGSLLYQGGLVINQAMPEHSDLGDIIEAGEEYRE</sequence>
<keyword evidence="6" id="KW-1185">Reference proteome</keyword>
<protein>
    <submittedName>
        <fullName evidence="5">Putative 2-oxoglutarate dehydrogenase E1 component DHKTD1, mitochondrial</fullName>
    </submittedName>
</protein>
<dbReference type="AlphaFoldDB" id="A0A4Y2UUA3"/>
<dbReference type="Proteomes" id="UP000499080">
    <property type="component" value="Unassembled WGS sequence"/>
</dbReference>
<comment type="cofactor">
    <cofactor evidence="1">
        <name>thiamine diphosphate</name>
        <dbReference type="ChEBI" id="CHEBI:58937"/>
    </cofactor>
</comment>
<evidence type="ECO:0000256" key="1">
    <source>
        <dbReference type="ARBA" id="ARBA00001964"/>
    </source>
</evidence>
<dbReference type="PANTHER" id="PTHR23152:SF4">
    <property type="entry name" value="2-OXOADIPATE DEHYDROGENASE COMPLEX COMPONENT E1"/>
    <property type="match status" value="1"/>
</dbReference>
<comment type="similarity">
    <text evidence="2">Belongs to the alpha-ketoglutarate dehydrogenase family.</text>
</comment>
<proteinExistence type="inferred from homology"/>
<organism evidence="5 6">
    <name type="scientific">Araneus ventricosus</name>
    <name type="common">Orbweaver spider</name>
    <name type="synonym">Epeira ventricosa</name>
    <dbReference type="NCBI Taxonomy" id="182803"/>
    <lineage>
        <taxon>Eukaryota</taxon>
        <taxon>Metazoa</taxon>
        <taxon>Ecdysozoa</taxon>
        <taxon>Arthropoda</taxon>
        <taxon>Chelicerata</taxon>
        <taxon>Arachnida</taxon>
        <taxon>Araneae</taxon>
        <taxon>Araneomorphae</taxon>
        <taxon>Entelegynae</taxon>
        <taxon>Araneoidea</taxon>
        <taxon>Araneidae</taxon>
        <taxon>Araneus</taxon>
    </lineage>
</organism>
<dbReference type="EMBL" id="BGPR01039106">
    <property type="protein sequence ID" value="GBO15037.1"/>
    <property type="molecule type" value="Genomic_DNA"/>
</dbReference>
<evidence type="ECO:0000256" key="2">
    <source>
        <dbReference type="ARBA" id="ARBA00006936"/>
    </source>
</evidence>
<keyword evidence="3" id="KW-0560">Oxidoreductase</keyword>
<evidence type="ECO:0000256" key="3">
    <source>
        <dbReference type="ARBA" id="ARBA00023002"/>
    </source>
</evidence>
<dbReference type="GO" id="GO:0016624">
    <property type="term" value="F:oxidoreductase activity, acting on the aldehyde or oxo group of donors, disulfide as acceptor"/>
    <property type="evidence" value="ECO:0007669"/>
    <property type="project" value="InterPro"/>
</dbReference>
<dbReference type="Gene3D" id="3.40.50.12470">
    <property type="match status" value="1"/>
</dbReference>
<accession>A0A4Y2UUA3</accession>
<comment type="caution">
    <text evidence="5">The sequence shown here is derived from an EMBL/GenBank/DDBJ whole genome shotgun (WGS) entry which is preliminary data.</text>
</comment>
<evidence type="ECO:0000313" key="6">
    <source>
        <dbReference type="Proteomes" id="UP000499080"/>
    </source>
</evidence>
<dbReference type="OrthoDB" id="413077at2759"/>
<dbReference type="GO" id="GO:0030976">
    <property type="term" value="F:thiamine pyrophosphate binding"/>
    <property type="evidence" value="ECO:0007669"/>
    <property type="project" value="InterPro"/>
</dbReference>
<name>A0A4Y2UUA3_ARAVE</name>
<feature type="non-terminal residue" evidence="5">
    <location>
        <position position="157"/>
    </location>
</feature>
<keyword evidence="4" id="KW-0786">Thiamine pyrophosphate</keyword>